<sequence length="185" mass="20567">MQVLRLNEKIAYTIPQNKVWEEFCITIGVEGGLGVLVNALAAGLLAGESTTQLADAVTQAKSALSVVNGVASVARYTPFEEIELQVLLQQVSQEKQSICTTTEEISTTTITEEPNTSINVEEPPKPSNSRRQKETLPLLNDKSRIYRAKPNRHPESKALLQIKSNIPSHLLEHIKHHLRRLHAFL</sequence>
<evidence type="ECO:0000313" key="3">
    <source>
        <dbReference type="Proteomes" id="UP000019149"/>
    </source>
</evidence>
<keyword evidence="3" id="KW-1185">Reference proteome</keyword>
<dbReference type="Proteomes" id="UP000019149">
    <property type="component" value="Unassembled WGS sequence"/>
</dbReference>
<protein>
    <submittedName>
        <fullName evidence="2">Uncharacterized protein</fullName>
    </submittedName>
</protein>
<gene>
    <name evidence="2" type="ORF">EGR_10498</name>
</gene>
<dbReference type="RefSeq" id="XP_024345842.1">
    <property type="nucleotide sequence ID" value="XM_024499747.1"/>
</dbReference>
<accession>W6U279</accession>
<name>W6U279_ECHGR</name>
<reference evidence="2 3" key="1">
    <citation type="journal article" date="2013" name="Nat. Genet.">
        <title>The genome of the hydatid tapeworm Echinococcus granulosus.</title>
        <authorList>
            <person name="Zheng H."/>
            <person name="Zhang W."/>
            <person name="Zhang L."/>
            <person name="Zhang Z."/>
            <person name="Li J."/>
            <person name="Lu G."/>
            <person name="Zhu Y."/>
            <person name="Wang Y."/>
            <person name="Huang Y."/>
            <person name="Liu J."/>
            <person name="Kang H."/>
            <person name="Chen J."/>
            <person name="Wang L."/>
            <person name="Chen A."/>
            <person name="Yu S."/>
            <person name="Gao Z."/>
            <person name="Jin L."/>
            <person name="Gu W."/>
            <person name="Wang Z."/>
            <person name="Zhao L."/>
            <person name="Shi B."/>
            <person name="Wen H."/>
            <person name="Lin R."/>
            <person name="Jones M.K."/>
            <person name="Brejova B."/>
            <person name="Vinar T."/>
            <person name="Zhao G."/>
            <person name="McManus D.P."/>
            <person name="Chen Z."/>
            <person name="Zhou Y."/>
            <person name="Wang S."/>
        </authorList>
    </citation>
    <scope>NUCLEOTIDE SEQUENCE [LARGE SCALE GENOMIC DNA]</scope>
</reference>
<dbReference type="AlphaFoldDB" id="W6U279"/>
<dbReference type="EMBL" id="APAU02000226">
    <property type="protein sequence ID" value="EUB54646.1"/>
    <property type="molecule type" value="Genomic_DNA"/>
</dbReference>
<feature type="region of interest" description="Disordered" evidence="1">
    <location>
        <begin position="111"/>
        <end position="135"/>
    </location>
</feature>
<comment type="caution">
    <text evidence="2">The sequence shown here is derived from an EMBL/GenBank/DDBJ whole genome shotgun (WGS) entry which is preliminary data.</text>
</comment>
<evidence type="ECO:0000313" key="2">
    <source>
        <dbReference type="EMBL" id="EUB54646.1"/>
    </source>
</evidence>
<evidence type="ECO:0000256" key="1">
    <source>
        <dbReference type="SAM" id="MobiDB-lite"/>
    </source>
</evidence>
<organism evidence="2 3">
    <name type="scientific">Echinococcus granulosus</name>
    <name type="common">Hydatid tapeworm</name>
    <dbReference type="NCBI Taxonomy" id="6210"/>
    <lineage>
        <taxon>Eukaryota</taxon>
        <taxon>Metazoa</taxon>
        <taxon>Spiralia</taxon>
        <taxon>Lophotrochozoa</taxon>
        <taxon>Platyhelminthes</taxon>
        <taxon>Cestoda</taxon>
        <taxon>Eucestoda</taxon>
        <taxon>Cyclophyllidea</taxon>
        <taxon>Taeniidae</taxon>
        <taxon>Echinococcus</taxon>
        <taxon>Echinococcus granulosus group</taxon>
    </lineage>
</organism>
<dbReference type="KEGG" id="egl:EGR_10498"/>
<proteinExistence type="predicted"/>
<dbReference type="GeneID" id="36346213"/>
<dbReference type="CTD" id="36346213"/>